<dbReference type="SMART" id="SM00388">
    <property type="entry name" value="HisKA"/>
    <property type="match status" value="1"/>
</dbReference>
<keyword evidence="5" id="KW-0808">Transferase</keyword>
<evidence type="ECO:0000256" key="7">
    <source>
        <dbReference type="ARBA" id="ARBA00022741"/>
    </source>
</evidence>
<dbReference type="SMART" id="SM00387">
    <property type="entry name" value="HATPase_c"/>
    <property type="match status" value="1"/>
</dbReference>
<evidence type="ECO:0000313" key="15">
    <source>
        <dbReference type="EMBL" id="MFD3265626.1"/>
    </source>
</evidence>
<dbReference type="PRINTS" id="PR00344">
    <property type="entry name" value="BCTRLSENSOR"/>
</dbReference>
<dbReference type="InterPro" id="IPR029016">
    <property type="entry name" value="GAF-like_dom_sf"/>
</dbReference>
<keyword evidence="6 13" id="KW-0812">Transmembrane</keyword>
<keyword evidence="4" id="KW-0597">Phosphoprotein</keyword>
<evidence type="ECO:0000256" key="3">
    <source>
        <dbReference type="ARBA" id="ARBA00012438"/>
    </source>
</evidence>
<sequence length="503" mass="52702">MPIDPPAARATPASLVLRHAAAVAGVAAAGVAGHLAAGRVNSADIAMLFLLSVLLSALALGFGPALLAACAAALSYNFFFLSPRLTLAIERPADLLTFLVFFAVALSTGWLAGRARDQARWAARRAGHLEALFEASRRLSAAATPAEAARVLADQAAALAGRAAIVLLPEVGSMRLAAGPEGLSDLSEATLAAARQVWDSGLDAEDGSWAMRPLQGVGGQVGVIGLRGPRLPADEEGLLTAVLRQGAVALERASLAAAAAELDGLRRADHLRSALLNSISHDFRTPLATVLGSSTTLLDFEAELKPAVRRDLLESIAQAARRLNRYVGDLLDMSRLEGGALTPRRELTDVRAVLASAVDWLEGRLDGRPIRRDFAERLSRVNADPTLLEQAVLNIIENAAAYSPPGAPIELAVHEDLGHVLIAIEDAGPGIPPEALEQVFDRFRRLNQPTDRGQGLGLGLSIAKGFVEAMGGRIAASSPVADGHGTRILIALPKPHPTPKDLM</sequence>
<evidence type="ECO:0000256" key="13">
    <source>
        <dbReference type="SAM" id="Phobius"/>
    </source>
</evidence>
<keyword evidence="8" id="KW-0418">Kinase</keyword>
<dbReference type="Gene3D" id="3.30.450.40">
    <property type="match status" value="1"/>
</dbReference>
<protein>
    <recommendedName>
        <fullName evidence="3">histidine kinase</fullName>
        <ecNumber evidence="3">2.7.13.3</ecNumber>
    </recommendedName>
</protein>
<dbReference type="PANTHER" id="PTHR45569">
    <property type="entry name" value="SENSOR PROTEIN KDPD"/>
    <property type="match status" value="1"/>
</dbReference>
<evidence type="ECO:0000256" key="12">
    <source>
        <dbReference type="ARBA" id="ARBA00023136"/>
    </source>
</evidence>
<dbReference type="InterPro" id="IPR003661">
    <property type="entry name" value="HisK_dim/P_dom"/>
</dbReference>
<dbReference type="InterPro" id="IPR038318">
    <property type="entry name" value="KdpD_sf"/>
</dbReference>
<dbReference type="Gene3D" id="3.30.565.10">
    <property type="entry name" value="Histidine kinase-like ATPase, C-terminal domain"/>
    <property type="match status" value="1"/>
</dbReference>
<dbReference type="InterPro" id="IPR005467">
    <property type="entry name" value="His_kinase_dom"/>
</dbReference>
<name>A0ABW6CV94_9CAUL</name>
<evidence type="ECO:0000256" key="4">
    <source>
        <dbReference type="ARBA" id="ARBA00022553"/>
    </source>
</evidence>
<evidence type="ECO:0000256" key="2">
    <source>
        <dbReference type="ARBA" id="ARBA00004141"/>
    </source>
</evidence>
<dbReference type="RefSeq" id="WP_377371018.1">
    <property type="nucleotide sequence ID" value="NZ_JAOTJD010000036.1"/>
</dbReference>
<dbReference type="Pfam" id="PF13493">
    <property type="entry name" value="DUF4118"/>
    <property type="match status" value="1"/>
</dbReference>
<dbReference type="EMBL" id="JAOTJD010000036">
    <property type="protein sequence ID" value="MFD3265626.1"/>
    <property type="molecule type" value="Genomic_DNA"/>
</dbReference>
<evidence type="ECO:0000256" key="9">
    <source>
        <dbReference type="ARBA" id="ARBA00022840"/>
    </source>
</evidence>
<feature type="domain" description="Histidine kinase" evidence="14">
    <location>
        <begin position="278"/>
        <end position="496"/>
    </location>
</feature>
<evidence type="ECO:0000256" key="10">
    <source>
        <dbReference type="ARBA" id="ARBA00022989"/>
    </source>
</evidence>
<dbReference type="CDD" id="cd00082">
    <property type="entry name" value="HisKA"/>
    <property type="match status" value="1"/>
</dbReference>
<dbReference type="SUPFAM" id="SSF47384">
    <property type="entry name" value="Homodimeric domain of signal transducing histidine kinase"/>
    <property type="match status" value="1"/>
</dbReference>
<keyword evidence="12 13" id="KW-0472">Membrane</keyword>
<keyword evidence="16" id="KW-1185">Reference proteome</keyword>
<dbReference type="Proteomes" id="UP001598130">
    <property type="component" value="Unassembled WGS sequence"/>
</dbReference>
<dbReference type="Pfam" id="PF02518">
    <property type="entry name" value="HATPase_c"/>
    <property type="match status" value="1"/>
</dbReference>
<keyword evidence="11" id="KW-0902">Two-component regulatory system</keyword>
<keyword evidence="7" id="KW-0547">Nucleotide-binding</keyword>
<dbReference type="InterPro" id="IPR036890">
    <property type="entry name" value="HATPase_C_sf"/>
</dbReference>
<evidence type="ECO:0000313" key="16">
    <source>
        <dbReference type="Proteomes" id="UP001598130"/>
    </source>
</evidence>
<dbReference type="InterPro" id="IPR003594">
    <property type="entry name" value="HATPase_dom"/>
</dbReference>
<keyword evidence="9" id="KW-0067">ATP-binding</keyword>
<gene>
    <name evidence="15" type="ORF">OCL97_16835</name>
</gene>
<comment type="caution">
    <text evidence="15">The sequence shown here is derived from an EMBL/GenBank/DDBJ whole genome shotgun (WGS) entry which is preliminary data.</text>
</comment>
<dbReference type="InterPro" id="IPR004358">
    <property type="entry name" value="Sig_transdc_His_kin-like_C"/>
</dbReference>
<evidence type="ECO:0000256" key="11">
    <source>
        <dbReference type="ARBA" id="ARBA00023012"/>
    </source>
</evidence>
<dbReference type="EC" id="2.7.13.3" evidence="3"/>
<accession>A0ABW6CV94</accession>
<reference evidence="15 16" key="1">
    <citation type="submission" date="2022-09" db="EMBL/GenBank/DDBJ databases">
        <title>New species of Phenylobacterium.</title>
        <authorList>
            <person name="Mieszkin S."/>
        </authorList>
    </citation>
    <scope>NUCLEOTIDE SEQUENCE [LARGE SCALE GENOMIC DNA]</scope>
    <source>
        <strain evidence="15 16">HK31-G</strain>
    </source>
</reference>
<dbReference type="Pfam" id="PF00512">
    <property type="entry name" value="HisKA"/>
    <property type="match status" value="1"/>
</dbReference>
<dbReference type="InterPro" id="IPR036097">
    <property type="entry name" value="HisK_dim/P_sf"/>
</dbReference>
<evidence type="ECO:0000259" key="14">
    <source>
        <dbReference type="PROSITE" id="PS50109"/>
    </source>
</evidence>
<comment type="catalytic activity">
    <reaction evidence="1">
        <text>ATP + protein L-histidine = ADP + protein N-phospho-L-histidine.</text>
        <dbReference type="EC" id="2.7.13.3"/>
    </reaction>
</comment>
<dbReference type="InterPro" id="IPR052023">
    <property type="entry name" value="Histidine_kinase_KdpD"/>
</dbReference>
<dbReference type="InterPro" id="IPR025201">
    <property type="entry name" value="KdpD_TM"/>
</dbReference>
<dbReference type="SUPFAM" id="SSF55874">
    <property type="entry name" value="ATPase domain of HSP90 chaperone/DNA topoisomerase II/histidine kinase"/>
    <property type="match status" value="1"/>
</dbReference>
<feature type="transmembrane region" description="Helical" evidence="13">
    <location>
        <begin position="15"/>
        <end position="36"/>
    </location>
</feature>
<feature type="transmembrane region" description="Helical" evidence="13">
    <location>
        <begin position="48"/>
        <end position="75"/>
    </location>
</feature>
<evidence type="ECO:0000256" key="6">
    <source>
        <dbReference type="ARBA" id="ARBA00022692"/>
    </source>
</evidence>
<organism evidence="15 16">
    <name type="scientific">Phenylobacterium ferrooxidans</name>
    <dbReference type="NCBI Taxonomy" id="2982689"/>
    <lineage>
        <taxon>Bacteria</taxon>
        <taxon>Pseudomonadati</taxon>
        <taxon>Pseudomonadota</taxon>
        <taxon>Alphaproteobacteria</taxon>
        <taxon>Caulobacterales</taxon>
        <taxon>Caulobacteraceae</taxon>
        <taxon>Phenylobacterium</taxon>
    </lineage>
</organism>
<keyword evidence="10 13" id="KW-1133">Transmembrane helix</keyword>
<evidence type="ECO:0000256" key="5">
    <source>
        <dbReference type="ARBA" id="ARBA00022679"/>
    </source>
</evidence>
<evidence type="ECO:0000256" key="1">
    <source>
        <dbReference type="ARBA" id="ARBA00000085"/>
    </source>
</evidence>
<comment type="subcellular location">
    <subcellularLocation>
        <location evidence="2">Membrane</location>
        <topology evidence="2">Multi-pass membrane protein</topology>
    </subcellularLocation>
</comment>
<dbReference type="PANTHER" id="PTHR45569:SF1">
    <property type="entry name" value="SENSOR PROTEIN KDPD"/>
    <property type="match status" value="1"/>
</dbReference>
<dbReference type="Gene3D" id="1.10.287.130">
    <property type="match status" value="1"/>
</dbReference>
<dbReference type="PROSITE" id="PS50109">
    <property type="entry name" value="HIS_KIN"/>
    <property type="match status" value="1"/>
</dbReference>
<feature type="transmembrane region" description="Helical" evidence="13">
    <location>
        <begin position="95"/>
        <end position="115"/>
    </location>
</feature>
<evidence type="ECO:0000256" key="8">
    <source>
        <dbReference type="ARBA" id="ARBA00022777"/>
    </source>
</evidence>
<proteinExistence type="predicted"/>
<dbReference type="Gene3D" id="1.20.120.620">
    <property type="entry name" value="Backbone structure of the membrane domain of e. Coli histidine kinase receptor kdpd"/>
    <property type="match status" value="1"/>
</dbReference>